<feature type="transmembrane region" description="Helical" evidence="13">
    <location>
        <begin position="20"/>
        <end position="42"/>
    </location>
</feature>
<evidence type="ECO:0000259" key="14">
    <source>
        <dbReference type="Pfam" id="PF01292"/>
    </source>
</evidence>
<keyword evidence="3" id="KW-0813">Transport</keyword>
<feature type="transmembrane region" description="Helical" evidence="13">
    <location>
        <begin position="143"/>
        <end position="163"/>
    </location>
</feature>
<evidence type="ECO:0000256" key="7">
    <source>
        <dbReference type="ARBA" id="ARBA00022723"/>
    </source>
</evidence>
<dbReference type="SUPFAM" id="SSF81342">
    <property type="entry name" value="Transmembrane di-heme cytochromes"/>
    <property type="match status" value="1"/>
</dbReference>
<keyword evidence="8" id="KW-0249">Electron transport</keyword>
<keyword evidence="9 13" id="KW-1133">Transmembrane helix</keyword>
<proteinExistence type="inferred from homology"/>
<keyword evidence="6 13" id="KW-0812">Transmembrane</keyword>
<dbReference type="Proteomes" id="UP001056873">
    <property type="component" value="Chromosome"/>
</dbReference>
<evidence type="ECO:0000256" key="6">
    <source>
        <dbReference type="ARBA" id="ARBA00022692"/>
    </source>
</evidence>
<comment type="cofactor">
    <cofactor evidence="1">
        <name>heme b</name>
        <dbReference type="ChEBI" id="CHEBI:60344"/>
    </cofactor>
</comment>
<evidence type="ECO:0000313" key="15">
    <source>
        <dbReference type="EMBL" id="USV01979.1"/>
    </source>
</evidence>
<keyword evidence="5" id="KW-0349">Heme</keyword>
<evidence type="ECO:0000256" key="3">
    <source>
        <dbReference type="ARBA" id="ARBA00022448"/>
    </source>
</evidence>
<evidence type="ECO:0000256" key="10">
    <source>
        <dbReference type="ARBA" id="ARBA00023004"/>
    </source>
</evidence>
<feature type="domain" description="Cytochrome b561 bacterial/Ni-hydrogenase" evidence="14">
    <location>
        <begin position="13"/>
        <end position="178"/>
    </location>
</feature>
<keyword evidence="7" id="KW-0479">Metal-binding</keyword>
<name>A0ABY5CUZ7_9GAMM</name>
<evidence type="ECO:0000256" key="5">
    <source>
        <dbReference type="ARBA" id="ARBA00022617"/>
    </source>
</evidence>
<evidence type="ECO:0000256" key="8">
    <source>
        <dbReference type="ARBA" id="ARBA00022982"/>
    </source>
</evidence>
<dbReference type="EMBL" id="CP074347">
    <property type="protein sequence ID" value="USV01979.1"/>
    <property type="molecule type" value="Genomic_DNA"/>
</dbReference>
<sequence length="178" mass="20933">MQHQTETIAIRTRYDLFSRLLHWVIAVAMIYVMIVGYSLHFMPNERIFTFFSETNMSLALVLTPLMVMRFLWRYFRPTVPYGEMLKGHGKGLVHLLHEIFYLLIFVVLVSGFLMLEKGFQVFGVIDFPRPVTNLEVNRFFFTLHRYSCIALAGMILLHVAAVIKHQCFEKNAILRRML</sequence>
<evidence type="ECO:0000256" key="11">
    <source>
        <dbReference type="ARBA" id="ARBA00023136"/>
    </source>
</evidence>
<comment type="subcellular location">
    <subcellularLocation>
        <location evidence="2">Cell membrane</location>
        <topology evidence="2">Multi-pass membrane protein</topology>
    </subcellularLocation>
</comment>
<dbReference type="PANTHER" id="PTHR30529">
    <property type="entry name" value="CYTOCHROME B561"/>
    <property type="match status" value="1"/>
</dbReference>
<dbReference type="InterPro" id="IPR011577">
    <property type="entry name" value="Cyt_b561_bac/Ni-Hgenase"/>
</dbReference>
<protein>
    <submittedName>
        <fullName evidence="15">Cytochrome b/b6 domain-containing protein</fullName>
    </submittedName>
</protein>
<dbReference type="InterPro" id="IPR052168">
    <property type="entry name" value="Cytochrome_b561_oxidase"/>
</dbReference>
<evidence type="ECO:0000256" key="13">
    <source>
        <dbReference type="SAM" id="Phobius"/>
    </source>
</evidence>
<keyword evidence="16" id="KW-1185">Reference proteome</keyword>
<feature type="transmembrane region" description="Helical" evidence="13">
    <location>
        <begin position="54"/>
        <end position="72"/>
    </location>
</feature>
<dbReference type="RefSeq" id="WP_252961517.1">
    <property type="nucleotide sequence ID" value="NZ_CAMIPH010000005.1"/>
</dbReference>
<evidence type="ECO:0000256" key="9">
    <source>
        <dbReference type="ARBA" id="ARBA00022989"/>
    </source>
</evidence>
<comment type="similarity">
    <text evidence="12">Belongs to the cytochrome b561 family.</text>
</comment>
<reference evidence="15" key="1">
    <citation type="journal article" date="2022" name="BMC Genomics">
        <title>Genome sequence of the entomopathogenic Serratia entomophila isolate 626 and characterisation of the species specific itaconate degradation pathway.</title>
        <authorList>
            <person name="Vaughan A.L."/>
            <person name="Altermann E."/>
            <person name="Glare T.R."/>
            <person name="Hurst M.R.H."/>
        </authorList>
    </citation>
    <scope>NUCLEOTIDE SEQUENCE</scope>
    <source>
        <strain evidence="15">626</strain>
    </source>
</reference>
<dbReference type="InterPro" id="IPR016174">
    <property type="entry name" value="Di-haem_cyt_TM"/>
</dbReference>
<evidence type="ECO:0000256" key="4">
    <source>
        <dbReference type="ARBA" id="ARBA00022475"/>
    </source>
</evidence>
<evidence type="ECO:0000256" key="12">
    <source>
        <dbReference type="ARBA" id="ARBA00037975"/>
    </source>
</evidence>
<accession>A0ABY5CUZ7</accession>
<keyword evidence="4" id="KW-1003">Cell membrane</keyword>
<gene>
    <name evidence="15" type="ORF">KFQ06_05500</name>
</gene>
<evidence type="ECO:0000256" key="2">
    <source>
        <dbReference type="ARBA" id="ARBA00004651"/>
    </source>
</evidence>
<dbReference type="Pfam" id="PF01292">
    <property type="entry name" value="Ni_hydr_CYTB"/>
    <property type="match status" value="1"/>
</dbReference>
<dbReference type="PANTHER" id="PTHR30529:SF1">
    <property type="entry name" value="CYTOCHROME B561 HOMOLOG 2"/>
    <property type="match status" value="1"/>
</dbReference>
<evidence type="ECO:0000313" key="16">
    <source>
        <dbReference type="Proteomes" id="UP001056873"/>
    </source>
</evidence>
<feature type="transmembrane region" description="Helical" evidence="13">
    <location>
        <begin position="92"/>
        <end position="115"/>
    </location>
</feature>
<organism evidence="15 16">
    <name type="scientific">Serratia entomophila</name>
    <dbReference type="NCBI Taxonomy" id="42906"/>
    <lineage>
        <taxon>Bacteria</taxon>
        <taxon>Pseudomonadati</taxon>
        <taxon>Pseudomonadota</taxon>
        <taxon>Gammaproteobacteria</taxon>
        <taxon>Enterobacterales</taxon>
        <taxon>Yersiniaceae</taxon>
        <taxon>Serratia</taxon>
    </lineage>
</organism>
<dbReference type="Gene3D" id="1.20.950.20">
    <property type="entry name" value="Transmembrane di-heme cytochromes, Chain C"/>
    <property type="match status" value="1"/>
</dbReference>
<evidence type="ECO:0000256" key="1">
    <source>
        <dbReference type="ARBA" id="ARBA00001970"/>
    </source>
</evidence>
<keyword evidence="11 13" id="KW-0472">Membrane</keyword>
<keyword evidence="10" id="KW-0408">Iron</keyword>